<accession>A0ABP0CRJ7</accession>
<gene>
    <name evidence="3" type="ORF">SEUCBS140593_008970</name>
</gene>
<dbReference type="InterPro" id="IPR008220">
    <property type="entry name" value="HAT_MetX-like"/>
</dbReference>
<comment type="caution">
    <text evidence="3">The sequence shown here is derived from an EMBL/GenBank/DDBJ whole genome shotgun (WGS) entry which is preliminary data.</text>
</comment>
<dbReference type="Gene3D" id="3.40.50.1820">
    <property type="entry name" value="alpha/beta hydrolase"/>
    <property type="match status" value="1"/>
</dbReference>
<evidence type="ECO:0000256" key="1">
    <source>
        <dbReference type="ARBA" id="ARBA00006886"/>
    </source>
</evidence>
<protein>
    <recommendedName>
        <fullName evidence="2">AB hydrolase-1 domain-containing protein</fullName>
    </recommendedName>
</protein>
<dbReference type="Proteomes" id="UP001642482">
    <property type="component" value="Unassembled WGS sequence"/>
</dbReference>
<dbReference type="PANTHER" id="PTHR32268">
    <property type="entry name" value="HOMOSERINE O-ACETYLTRANSFERASE"/>
    <property type="match status" value="1"/>
</dbReference>
<organism evidence="3 4">
    <name type="scientific">Sporothrix eucalyptigena</name>
    <dbReference type="NCBI Taxonomy" id="1812306"/>
    <lineage>
        <taxon>Eukaryota</taxon>
        <taxon>Fungi</taxon>
        <taxon>Dikarya</taxon>
        <taxon>Ascomycota</taxon>
        <taxon>Pezizomycotina</taxon>
        <taxon>Sordariomycetes</taxon>
        <taxon>Sordariomycetidae</taxon>
        <taxon>Ophiostomatales</taxon>
        <taxon>Ophiostomataceae</taxon>
        <taxon>Sporothrix</taxon>
    </lineage>
</organism>
<dbReference type="InterPro" id="IPR000073">
    <property type="entry name" value="AB_hydrolase_1"/>
</dbReference>
<keyword evidence="4" id="KW-1185">Reference proteome</keyword>
<sequence>MDIKHHVIKDFAFADGTVLPSVSVAYAVLNASAKKTALVVTCFRGRITNTCTFTEGALRDHRVVVAALLGNGESSSPSNTPNFPQATLDYRDCVNAQYDLLANGLHIDSLDVVVGFSMGGQTTYHWLVMYPGMVKNAVIICSSASTSGHNVQFLEGPRFALENSIDYVPIANRRQPDGSVTDKPCVRGIQAFGKAYSAWLTSAEWFDQESYQTLGFDTRADWDFTTTGPNYNGWEADDLLTMLGMWQRGDVKKTGPTDSLQDTLGTIKAPVLLMPAETDQYFRPFVSKKEAGMIPKATLKVIPSIWGHLAGSGSNPVDTQWMDDQIVSFLGSK</sequence>
<dbReference type="EMBL" id="CAWUHD010000135">
    <property type="protein sequence ID" value="CAK7234521.1"/>
    <property type="molecule type" value="Genomic_DNA"/>
</dbReference>
<comment type="similarity">
    <text evidence="1">Belongs to the AB hydrolase superfamily. MetX family.</text>
</comment>
<proteinExistence type="inferred from homology"/>
<dbReference type="InterPro" id="IPR029058">
    <property type="entry name" value="AB_hydrolase_fold"/>
</dbReference>
<evidence type="ECO:0000313" key="3">
    <source>
        <dbReference type="EMBL" id="CAK7234521.1"/>
    </source>
</evidence>
<dbReference type="PANTHER" id="PTHR32268:SF15">
    <property type="entry name" value="HOMOSERINE ACETYLTRANSFERASE FAMILY PROTEIN (AFU_ORTHOLOGUE AFUA_1G15350)"/>
    <property type="match status" value="1"/>
</dbReference>
<dbReference type="SUPFAM" id="SSF53474">
    <property type="entry name" value="alpha/beta-Hydrolases"/>
    <property type="match status" value="1"/>
</dbReference>
<evidence type="ECO:0000313" key="4">
    <source>
        <dbReference type="Proteomes" id="UP001642482"/>
    </source>
</evidence>
<evidence type="ECO:0000259" key="2">
    <source>
        <dbReference type="Pfam" id="PF00561"/>
    </source>
</evidence>
<dbReference type="Pfam" id="PF00561">
    <property type="entry name" value="Abhydrolase_1"/>
    <property type="match status" value="1"/>
</dbReference>
<feature type="domain" description="AB hydrolase-1" evidence="2">
    <location>
        <begin position="58"/>
        <end position="303"/>
    </location>
</feature>
<reference evidence="3 4" key="1">
    <citation type="submission" date="2024-01" db="EMBL/GenBank/DDBJ databases">
        <authorList>
            <person name="Allen C."/>
            <person name="Tagirdzhanova G."/>
        </authorList>
    </citation>
    <scope>NUCLEOTIDE SEQUENCE [LARGE SCALE GENOMIC DNA]</scope>
</reference>
<name>A0ABP0CRJ7_9PEZI</name>